<feature type="region of interest" description="Disordered" evidence="1">
    <location>
        <begin position="15"/>
        <end position="115"/>
    </location>
</feature>
<comment type="caution">
    <text evidence="2">The sequence shown here is derived from an EMBL/GenBank/DDBJ whole genome shotgun (WGS) entry which is preliminary data.</text>
</comment>
<reference evidence="2" key="2">
    <citation type="submission" date="2020-11" db="EMBL/GenBank/DDBJ databases">
        <authorList>
            <person name="McCartney M.A."/>
            <person name="Auch B."/>
            <person name="Kono T."/>
            <person name="Mallez S."/>
            <person name="Becker A."/>
            <person name="Gohl D.M."/>
            <person name="Silverstein K.A.T."/>
            <person name="Koren S."/>
            <person name="Bechman K.B."/>
            <person name="Herman A."/>
            <person name="Abrahante J.E."/>
            <person name="Garbe J."/>
        </authorList>
    </citation>
    <scope>NUCLEOTIDE SEQUENCE</scope>
    <source>
        <strain evidence="2">Duluth1</strain>
        <tissue evidence="2">Whole animal</tissue>
    </source>
</reference>
<reference evidence="2" key="1">
    <citation type="journal article" date="2019" name="bioRxiv">
        <title>The Genome of the Zebra Mussel, Dreissena polymorpha: A Resource for Invasive Species Research.</title>
        <authorList>
            <person name="McCartney M.A."/>
            <person name="Auch B."/>
            <person name="Kono T."/>
            <person name="Mallez S."/>
            <person name="Zhang Y."/>
            <person name="Obille A."/>
            <person name="Becker A."/>
            <person name="Abrahante J.E."/>
            <person name="Garbe J."/>
            <person name="Badalamenti J.P."/>
            <person name="Herman A."/>
            <person name="Mangelson H."/>
            <person name="Liachko I."/>
            <person name="Sullivan S."/>
            <person name="Sone E.D."/>
            <person name="Koren S."/>
            <person name="Silverstein K.A.T."/>
            <person name="Beckman K.B."/>
            <person name="Gohl D.M."/>
        </authorList>
    </citation>
    <scope>NUCLEOTIDE SEQUENCE</scope>
    <source>
        <strain evidence="2">Duluth1</strain>
        <tissue evidence="2">Whole animal</tissue>
    </source>
</reference>
<organism evidence="2 3">
    <name type="scientific">Dreissena polymorpha</name>
    <name type="common">Zebra mussel</name>
    <name type="synonym">Mytilus polymorpha</name>
    <dbReference type="NCBI Taxonomy" id="45954"/>
    <lineage>
        <taxon>Eukaryota</taxon>
        <taxon>Metazoa</taxon>
        <taxon>Spiralia</taxon>
        <taxon>Lophotrochozoa</taxon>
        <taxon>Mollusca</taxon>
        <taxon>Bivalvia</taxon>
        <taxon>Autobranchia</taxon>
        <taxon>Heteroconchia</taxon>
        <taxon>Euheterodonta</taxon>
        <taxon>Imparidentia</taxon>
        <taxon>Neoheterodontei</taxon>
        <taxon>Myida</taxon>
        <taxon>Dreissenoidea</taxon>
        <taxon>Dreissenidae</taxon>
        <taxon>Dreissena</taxon>
    </lineage>
</organism>
<keyword evidence="3" id="KW-1185">Reference proteome</keyword>
<dbReference type="EMBL" id="JAIWYP010000007">
    <property type="protein sequence ID" value="KAH3797522.1"/>
    <property type="molecule type" value="Genomic_DNA"/>
</dbReference>
<accession>A0A9D4FKJ0</accession>
<sequence>MRALLDPNIGICLQTHQDPNPMRTHFFSPTPDPFRGYTNACRSQQLSAEPPQGSPALSEPPPSPTSPTYAGVLVFTNTDTQVRESVSTSSLSAGNPRTADFCTSSKRASRPEMLK</sequence>
<feature type="compositionally biased region" description="Polar residues" evidence="1">
    <location>
        <begin position="75"/>
        <end position="106"/>
    </location>
</feature>
<dbReference type="AlphaFoldDB" id="A0A9D4FKJ0"/>
<evidence type="ECO:0000313" key="3">
    <source>
        <dbReference type="Proteomes" id="UP000828390"/>
    </source>
</evidence>
<evidence type="ECO:0000256" key="1">
    <source>
        <dbReference type="SAM" id="MobiDB-lite"/>
    </source>
</evidence>
<name>A0A9D4FKJ0_DREPO</name>
<proteinExistence type="predicted"/>
<dbReference type="Proteomes" id="UP000828390">
    <property type="component" value="Unassembled WGS sequence"/>
</dbReference>
<evidence type="ECO:0000313" key="2">
    <source>
        <dbReference type="EMBL" id="KAH3797522.1"/>
    </source>
</evidence>
<protein>
    <submittedName>
        <fullName evidence="2">Uncharacterized protein</fullName>
    </submittedName>
</protein>
<gene>
    <name evidence="2" type="ORF">DPMN_151103</name>
</gene>